<dbReference type="InterPro" id="IPR051714">
    <property type="entry name" value="Znf_CCHC_NABP"/>
</dbReference>
<dbReference type="Proteomes" id="UP000828390">
    <property type="component" value="Unassembled WGS sequence"/>
</dbReference>
<dbReference type="SUPFAM" id="SSF57756">
    <property type="entry name" value="Retrovirus zinc finger-like domains"/>
    <property type="match status" value="1"/>
</dbReference>
<feature type="compositionally biased region" description="Gly residues" evidence="2">
    <location>
        <begin position="115"/>
        <end position="125"/>
    </location>
</feature>
<reference evidence="4" key="1">
    <citation type="journal article" date="2019" name="bioRxiv">
        <title>The Genome of the Zebra Mussel, Dreissena polymorpha: A Resource for Invasive Species Research.</title>
        <authorList>
            <person name="McCartney M.A."/>
            <person name="Auch B."/>
            <person name="Kono T."/>
            <person name="Mallez S."/>
            <person name="Zhang Y."/>
            <person name="Obille A."/>
            <person name="Becker A."/>
            <person name="Abrahante J.E."/>
            <person name="Garbe J."/>
            <person name="Badalamenti J.P."/>
            <person name="Herman A."/>
            <person name="Mangelson H."/>
            <person name="Liachko I."/>
            <person name="Sullivan S."/>
            <person name="Sone E.D."/>
            <person name="Koren S."/>
            <person name="Silverstein K.A.T."/>
            <person name="Beckman K.B."/>
            <person name="Gohl D.M."/>
        </authorList>
    </citation>
    <scope>NUCLEOTIDE SEQUENCE</scope>
    <source>
        <strain evidence="4">Duluth1</strain>
        <tissue evidence="4">Whole animal</tissue>
    </source>
</reference>
<evidence type="ECO:0000313" key="5">
    <source>
        <dbReference type="Proteomes" id="UP000828390"/>
    </source>
</evidence>
<dbReference type="PROSITE" id="PS50158">
    <property type="entry name" value="ZF_CCHC"/>
    <property type="match status" value="2"/>
</dbReference>
<evidence type="ECO:0000256" key="2">
    <source>
        <dbReference type="SAM" id="MobiDB-lite"/>
    </source>
</evidence>
<feature type="region of interest" description="Disordered" evidence="2">
    <location>
        <begin position="1"/>
        <end position="26"/>
    </location>
</feature>
<accession>A0A9D4DM12</accession>
<gene>
    <name evidence="4" type="ORF">DPMN_185350</name>
</gene>
<proteinExistence type="predicted"/>
<dbReference type="Gene3D" id="4.10.60.10">
    <property type="entry name" value="Zinc finger, CCHC-type"/>
    <property type="match status" value="2"/>
</dbReference>
<keyword evidence="1" id="KW-0479">Metal-binding</keyword>
<evidence type="ECO:0000313" key="4">
    <source>
        <dbReference type="EMBL" id="KAH3750815.1"/>
    </source>
</evidence>
<reference evidence="4" key="2">
    <citation type="submission" date="2020-11" db="EMBL/GenBank/DDBJ databases">
        <authorList>
            <person name="McCartney M.A."/>
            <person name="Auch B."/>
            <person name="Kono T."/>
            <person name="Mallez S."/>
            <person name="Becker A."/>
            <person name="Gohl D.M."/>
            <person name="Silverstein K.A.T."/>
            <person name="Koren S."/>
            <person name="Bechman K.B."/>
            <person name="Herman A."/>
            <person name="Abrahante J.E."/>
            <person name="Garbe J."/>
        </authorList>
    </citation>
    <scope>NUCLEOTIDE SEQUENCE</scope>
    <source>
        <strain evidence="4">Duluth1</strain>
        <tissue evidence="4">Whole animal</tissue>
    </source>
</reference>
<sequence length="229" mass="24527">MFNHIQLACAPSQRDGHKGKSDETKRVHIVNPEQTTQPVSGLAVDKLTQVMAQLQGAVEKLNISCGSSGIDSHVKPPVPFNRHGTGGANGGQRQAGPFPGNAQNQGYNTQRQGMFNGGRGGGRGYQGPNAYGRGAGGRGNNPFVNRGYPYQPAVNPDVRQPQGLGRRPDNRNNGACFRCGTVGHFQRECPRPNPAPGNRNNGACFKCGTVGHFQRECPMPNQAPQKDFN</sequence>
<protein>
    <recommendedName>
        <fullName evidence="3">CCHC-type domain-containing protein</fullName>
    </recommendedName>
</protein>
<dbReference type="GO" id="GO:0008270">
    <property type="term" value="F:zinc ion binding"/>
    <property type="evidence" value="ECO:0007669"/>
    <property type="project" value="UniProtKB-KW"/>
</dbReference>
<dbReference type="Pfam" id="PF00098">
    <property type="entry name" value="zf-CCHC"/>
    <property type="match status" value="2"/>
</dbReference>
<keyword evidence="5" id="KW-1185">Reference proteome</keyword>
<dbReference type="SMART" id="SM00343">
    <property type="entry name" value="ZnF_C2HC"/>
    <property type="match status" value="2"/>
</dbReference>
<dbReference type="AlphaFoldDB" id="A0A9D4DM12"/>
<dbReference type="GO" id="GO:0003676">
    <property type="term" value="F:nucleic acid binding"/>
    <property type="evidence" value="ECO:0007669"/>
    <property type="project" value="InterPro"/>
</dbReference>
<dbReference type="InterPro" id="IPR036875">
    <property type="entry name" value="Znf_CCHC_sf"/>
</dbReference>
<keyword evidence="1" id="KW-0862">Zinc</keyword>
<feature type="compositionally biased region" description="Basic and acidic residues" evidence="2">
    <location>
        <begin position="14"/>
        <end position="26"/>
    </location>
</feature>
<organism evidence="4 5">
    <name type="scientific">Dreissena polymorpha</name>
    <name type="common">Zebra mussel</name>
    <name type="synonym">Mytilus polymorpha</name>
    <dbReference type="NCBI Taxonomy" id="45954"/>
    <lineage>
        <taxon>Eukaryota</taxon>
        <taxon>Metazoa</taxon>
        <taxon>Spiralia</taxon>
        <taxon>Lophotrochozoa</taxon>
        <taxon>Mollusca</taxon>
        <taxon>Bivalvia</taxon>
        <taxon>Autobranchia</taxon>
        <taxon>Heteroconchia</taxon>
        <taxon>Euheterodonta</taxon>
        <taxon>Imparidentia</taxon>
        <taxon>Neoheterodontei</taxon>
        <taxon>Myida</taxon>
        <taxon>Dreissenoidea</taxon>
        <taxon>Dreissenidae</taxon>
        <taxon>Dreissena</taxon>
    </lineage>
</organism>
<keyword evidence="1" id="KW-0863">Zinc-finger</keyword>
<feature type="region of interest" description="Disordered" evidence="2">
    <location>
        <begin position="78"/>
        <end position="173"/>
    </location>
</feature>
<dbReference type="EMBL" id="JAIWYP010000010">
    <property type="protein sequence ID" value="KAH3750815.1"/>
    <property type="molecule type" value="Genomic_DNA"/>
</dbReference>
<feature type="domain" description="CCHC-type" evidence="3">
    <location>
        <begin position="204"/>
        <end position="218"/>
    </location>
</feature>
<feature type="domain" description="CCHC-type" evidence="3">
    <location>
        <begin position="176"/>
        <end position="191"/>
    </location>
</feature>
<dbReference type="InterPro" id="IPR001878">
    <property type="entry name" value="Znf_CCHC"/>
</dbReference>
<dbReference type="PANTHER" id="PTHR23002">
    <property type="entry name" value="ZINC FINGER CCHC DOMAIN CONTAINING PROTEIN"/>
    <property type="match status" value="1"/>
</dbReference>
<evidence type="ECO:0000256" key="1">
    <source>
        <dbReference type="PROSITE-ProRule" id="PRU00047"/>
    </source>
</evidence>
<comment type="caution">
    <text evidence="4">The sequence shown here is derived from an EMBL/GenBank/DDBJ whole genome shotgun (WGS) entry which is preliminary data.</text>
</comment>
<evidence type="ECO:0000259" key="3">
    <source>
        <dbReference type="PROSITE" id="PS50158"/>
    </source>
</evidence>
<name>A0A9D4DM12_DREPO</name>